<evidence type="ECO:0008006" key="3">
    <source>
        <dbReference type="Google" id="ProtNLM"/>
    </source>
</evidence>
<accession>A0A284S7C1</accession>
<evidence type="ECO:0000313" key="2">
    <source>
        <dbReference type="Proteomes" id="UP000219338"/>
    </source>
</evidence>
<organism evidence="1 2">
    <name type="scientific">Armillaria ostoyae</name>
    <name type="common">Armillaria root rot fungus</name>
    <dbReference type="NCBI Taxonomy" id="47428"/>
    <lineage>
        <taxon>Eukaryota</taxon>
        <taxon>Fungi</taxon>
        <taxon>Dikarya</taxon>
        <taxon>Basidiomycota</taxon>
        <taxon>Agaricomycotina</taxon>
        <taxon>Agaricomycetes</taxon>
        <taxon>Agaricomycetidae</taxon>
        <taxon>Agaricales</taxon>
        <taxon>Marasmiineae</taxon>
        <taxon>Physalacriaceae</taxon>
        <taxon>Armillaria</taxon>
    </lineage>
</organism>
<reference evidence="2" key="1">
    <citation type="journal article" date="2017" name="Nat. Ecol. Evol.">
        <title>Genome expansion and lineage-specific genetic innovations in the forest pathogenic fungi Armillaria.</title>
        <authorList>
            <person name="Sipos G."/>
            <person name="Prasanna A.N."/>
            <person name="Walter M.C."/>
            <person name="O'Connor E."/>
            <person name="Balint B."/>
            <person name="Krizsan K."/>
            <person name="Kiss B."/>
            <person name="Hess J."/>
            <person name="Varga T."/>
            <person name="Slot J."/>
            <person name="Riley R."/>
            <person name="Boka B."/>
            <person name="Rigling D."/>
            <person name="Barry K."/>
            <person name="Lee J."/>
            <person name="Mihaltcheva S."/>
            <person name="LaButti K."/>
            <person name="Lipzen A."/>
            <person name="Waldron R."/>
            <person name="Moloney N.M."/>
            <person name="Sperisen C."/>
            <person name="Kredics L."/>
            <person name="Vagvoelgyi C."/>
            <person name="Patrignani A."/>
            <person name="Fitzpatrick D."/>
            <person name="Nagy I."/>
            <person name="Doyle S."/>
            <person name="Anderson J.B."/>
            <person name="Grigoriev I.V."/>
            <person name="Gueldener U."/>
            <person name="Muensterkoetter M."/>
            <person name="Nagy L.G."/>
        </authorList>
    </citation>
    <scope>NUCLEOTIDE SEQUENCE [LARGE SCALE GENOMIC DNA]</scope>
    <source>
        <strain evidence="2">C18/9</strain>
    </source>
</reference>
<gene>
    <name evidence="1" type="ORF">ARMOST_20433</name>
</gene>
<dbReference type="AlphaFoldDB" id="A0A284S7C1"/>
<protein>
    <recommendedName>
        <fullName evidence="3">Heterokaryon incompatibility domain-containing protein</fullName>
    </recommendedName>
</protein>
<dbReference type="EMBL" id="FUEG01000039">
    <property type="protein sequence ID" value="SJL16903.1"/>
    <property type="molecule type" value="Genomic_DNA"/>
</dbReference>
<dbReference type="Proteomes" id="UP000219338">
    <property type="component" value="Unassembled WGS sequence"/>
</dbReference>
<name>A0A284S7C1_ARMOS</name>
<sequence length="669" mass="77152">MGLGKVFVKCWTRWFGKNKHDMYVCAEEKHTQQDFHRSEVILSAIAENGQQDSSIPALEQQSSTGGTPVVPFGLADVPCADLNIDAVLEELDAMWEEFDASATSDMSHNLDEEQTNQADRLPAYGTLSAFIETGQPESSIPVLKQRSYTGSNSVIPSTLANLSCADLGVDAVFEMLNTILGTPHNLTSHKSILGPYITWNYNFGMVYAHLHYFWHEENIEFFLRSNEQEAQEMGRNLLVNGRIKTIYTGCRRVWDLYANRVVPKSTQYMWPHCEPWGISHAWADERDRVDVWTPINRYEWPVPMPKDANLDLIWIEMLNLGAEYAWLDVLCLRQEGGPREDLHVQEWRIDMPTIGWVYYHRKVVCYFCGLGLPLHLKPGYFEDDRSWFKRAWTLQEISEETSIGGETGDYGTLAEEIQVMFHEQLESLQHMRGSHLVFDVLSEMKKWVSTKPLDKVAGLGYVLDLIYLPIYDGTQSEEDAWAALVDAMFKCSRWDLLFFYPEPGDGSKCWRPSWNQIMTKILPSQKMSLWDGVFKLREHPDDSDDSYQGYHIDSGYVRGLSHPSCNGMPRQGEMVIQDETGSTHTFKIVADYKYPIPEGSYTLLGSNDHYISLHSRSNLHDRRLLFWLVGWQRRDKKFEKLSVFSILDEDERRRIWDLGIGKYTYTVLC</sequence>
<evidence type="ECO:0000313" key="1">
    <source>
        <dbReference type="EMBL" id="SJL16903.1"/>
    </source>
</evidence>
<proteinExistence type="predicted"/>
<keyword evidence="2" id="KW-1185">Reference proteome</keyword>
<dbReference type="OrthoDB" id="2869873at2759"/>